<organism evidence="3 4">
    <name type="scientific">Sphingobium rhizovicinum</name>
    <dbReference type="NCBI Taxonomy" id="432308"/>
    <lineage>
        <taxon>Bacteria</taxon>
        <taxon>Pseudomonadati</taxon>
        <taxon>Pseudomonadota</taxon>
        <taxon>Alphaproteobacteria</taxon>
        <taxon>Sphingomonadales</taxon>
        <taxon>Sphingomonadaceae</taxon>
        <taxon>Sphingobium</taxon>
    </lineage>
</organism>
<proteinExistence type="predicted"/>
<dbReference type="RefSeq" id="WP_380798587.1">
    <property type="nucleotide sequence ID" value="NZ_JBHRVU010000005.1"/>
</dbReference>
<dbReference type="InterPro" id="IPR036909">
    <property type="entry name" value="Cyt_c-like_dom_sf"/>
</dbReference>
<evidence type="ECO:0000313" key="4">
    <source>
        <dbReference type="Proteomes" id="UP001595681"/>
    </source>
</evidence>
<evidence type="ECO:0000313" key="3">
    <source>
        <dbReference type="EMBL" id="MFC3443728.1"/>
    </source>
</evidence>
<keyword evidence="2" id="KW-0732">Signal</keyword>
<reference evidence="4" key="1">
    <citation type="journal article" date="2019" name="Int. J. Syst. Evol. Microbiol.">
        <title>The Global Catalogue of Microorganisms (GCM) 10K type strain sequencing project: providing services to taxonomists for standard genome sequencing and annotation.</title>
        <authorList>
            <consortium name="The Broad Institute Genomics Platform"/>
            <consortium name="The Broad Institute Genome Sequencing Center for Infectious Disease"/>
            <person name="Wu L."/>
            <person name="Ma J."/>
        </authorList>
    </citation>
    <scope>NUCLEOTIDE SEQUENCE [LARGE SCALE GENOMIC DNA]</scope>
    <source>
        <strain evidence="4">CCM 7491</strain>
    </source>
</reference>
<feature type="signal peptide" evidence="2">
    <location>
        <begin position="1"/>
        <end position="25"/>
    </location>
</feature>
<comment type="caution">
    <text evidence="3">The sequence shown here is derived from an EMBL/GenBank/DDBJ whole genome shotgun (WGS) entry which is preliminary data.</text>
</comment>
<keyword evidence="4" id="KW-1185">Reference proteome</keyword>
<evidence type="ECO:0000256" key="2">
    <source>
        <dbReference type="SAM" id="SignalP"/>
    </source>
</evidence>
<gene>
    <name evidence="3" type="ORF">ACFOKF_21455</name>
</gene>
<name>A0ABV7NLX1_9SPHN</name>
<protein>
    <submittedName>
        <fullName evidence="3">C-type cytochrome</fullName>
    </submittedName>
</protein>
<dbReference type="SUPFAM" id="SSF46626">
    <property type="entry name" value="Cytochrome c"/>
    <property type="match status" value="1"/>
</dbReference>
<dbReference type="Proteomes" id="UP001595681">
    <property type="component" value="Unassembled WGS sequence"/>
</dbReference>
<feature type="region of interest" description="Disordered" evidence="1">
    <location>
        <begin position="92"/>
        <end position="127"/>
    </location>
</feature>
<dbReference type="EMBL" id="JBHRVU010000005">
    <property type="protein sequence ID" value="MFC3443728.1"/>
    <property type="molecule type" value="Genomic_DNA"/>
</dbReference>
<evidence type="ECO:0000256" key="1">
    <source>
        <dbReference type="SAM" id="MobiDB-lite"/>
    </source>
</evidence>
<dbReference type="Gene3D" id="1.10.760.10">
    <property type="entry name" value="Cytochrome c-like domain"/>
    <property type="match status" value="1"/>
</dbReference>
<feature type="chain" id="PRO_5046437934" evidence="2">
    <location>
        <begin position="26"/>
        <end position="127"/>
    </location>
</feature>
<accession>A0ABV7NLX1</accession>
<sequence>MKSFQTALIVTAFALCGLAGTTVVAEEATLPDAPGKAQVMESCMQCHGADVILARPRSPDEWSQTVSQMIGYGATLTDDQYQTIVAYLSGNLTPPGDASAPAPTPKSEATLTIPKHVSVAGPTKEPR</sequence>